<gene>
    <name evidence="2" type="ORF">D7193_26235</name>
</gene>
<organism evidence="2 3">
    <name type="scientific">Micromonospora costi</name>
    <dbReference type="NCBI Taxonomy" id="1530042"/>
    <lineage>
        <taxon>Bacteria</taxon>
        <taxon>Bacillati</taxon>
        <taxon>Actinomycetota</taxon>
        <taxon>Actinomycetes</taxon>
        <taxon>Micromonosporales</taxon>
        <taxon>Micromonosporaceae</taxon>
        <taxon>Micromonospora</taxon>
    </lineage>
</organism>
<evidence type="ECO:0000313" key="2">
    <source>
        <dbReference type="EMBL" id="RKN52070.1"/>
    </source>
</evidence>
<protein>
    <submittedName>
        <fullName evidence="2">Uncharacterized protein</fullName>
    </submittedName>
</protein>
<reference evidence="2 3" key="1">
    <citation type="journal article" date="2015" name="Int. J. Syst. Evol. Microbiol.">
        <title>Micromonospora costi sp. nov., isolated from a leaf of Costus speciosus.</title>
        <authorList>
            <person name="Thawai C."/>
        </authorList>
    </citation>
    <scope>NUCLEOTIDE SEQUENCE [LARGE SCALE GENOMIC DNA]</scope>
    <source>
        <strain evidence="2 3">CS1-12</strain>
    </source>
</reference>
<accession>A0A3A9ZV75</accession>
<feature type="region of interest" description="Disordered" evidence="1">
    <location>
        <begin position="127"/>
        <end position="154"/>
    </location>
</feature>
<dbReference type="AlphaFoldDB" id="A0A3A9ZV75"/>
<dbReference type="Proteomes" id="UP000279968">
    <property type="component" value="Unassembled WGS sequence"/>
</dbReference>
<evidence type="ECO:0000256" key="1">
    <source>
        <dbReference type="SAM" id="MobiDB-lite"/>
    </source>
</evidence>
<proteinExistence type="predicted"/>
<sequence>MLPEVPVSELTLLIEPTAELPGDRVDALAAGLADDLRTVRGLRVAHAQRPAVGHGKSPQAWELGMLVVGGLFSATTMRALAQIAIAYADRIKARSIRLRSGDNELVITGATRVDPQLVEQVARLLAQGGSGSSDPTTAALPATSRDGGSATTGS</sequence>
<evidence type="ECO:0000313" key="3">
    <source>
        <dbReference type="Proteomes" id="UP000279968"/>
    </source>
</evidence>
<name>A0A3A9ZV75_9ACTN</name>
<keyword evidence="3" id="KW-1185">Reference proteome</keyword>
<comment type="caution">
    <text evidence="2">The sequence shown here is derived from an EMBL/GenBank/DDBJ whole genome shotgun (WGS) entry which is preliminary data.</text>
</comment>
<dbReference type="EMBL" id="RBAN01000005">
    <property type="protein sequence ID" value="RKN52070.1"/>
    <property type="molecule type" value="Genomic_DNA"/>
</dbReference>